<protein>
    <recommendedName>
        <fullName evidence="4">Tyr recombinase domain-containing protein</fullName>
    </recommendedName>
</protein>
<evidence type="ECO:0000256" key="1">
    <source>
        <dbReference type="ARBA" id="ARBA00023172"/>
    </source>
</evidence>
<dbReference type="RefSeq" id="WP_204820687.1">
    <property type="nucleotide sequence ID" value="NZ_JANHOF010000008.1"/>
</dbReference>
<gene>
    <name evidence="2" type="ORF">ACFFJ8_19900</name>
</gene>
<reference evidence="2 3" key="1">
    <citation type="submission" date="2024-09" db="EMBL/GenBank/DDBJ databases">
        <authorList>
            <person name="Sun Q."/>
            <person name="Mori K."/>
        </authorList>
    </citation>
    <scope>NUCLEOTIDE SEQUENCE [LARGE SCALE GENOMIC DNA]</scope>
    <source>
        <strain evidence="2 3">CCM 4839</strain>
    </source>
</reference>
<sequence length="54" mass="5796">MANNDVPAKIISSRLGHSSIQVTMNTYGFALQSADKAAADKFESILNGRQGQNE</sequence>
<name>A0ABV6JCJ2_9BACL</name>
<dbReference type="SUPFAM" id="SSF56349">
    <property type="entry name" value="DNA breaking-rejoining enzymes"/>
    <property type="match status" value="1"/>
</dbReference>
<dbReference type="InterPro" id="IPR011010">
    <property type="entry name" value="DNA_brk_join_enz"/>
</dbReference>
<organism evidence="2 3">
    <name type="scientific">Paenibacillus mendelii</name>
    <dbReference type="NCBI Taxonomy" id="206163"/>
    <lineage>
        <taxon>Bacteria</taxon>
        <taxon>Bacillati</taxon>
        <taxon>Bacillota</taxon>
        <taxon>Bacilli</taxon>
        <taxon>Bacillales</taxon>
        <taxon>Paenibacillaceae</taxon>
        <taxon>Paenibacillus</taxon>
    </lineage>
</organism>
<proteinExistence type="predicted"/>
<dbReference type="InterPro" id="IPR013762">
    <property type="entry name" value="Integrase-like_cat_sf"/>
</dbReference>
<keyword evidence="3" id="KW-1185">Reference proteome</keyword>
<dbReference type="Proteomes" id="UP001589818">
    <property type="component" value="Unassembled WGS sequence"/>
</dbReference>
<dbReference type="Gene3D" id="1.10.443.10">
    <property type="entry name" value="Intergrase catalytic core"/>
    <property type="match status" value="1"/>
</dbReference>
<accession>A0ABV6JCJ2</accession>
<dbReference type="EMBL" id="JBHLVF010000034">
    <property type="protein sequence ID" value="MFC0393621.1"/>
    <property type="molecule type" value="Genomic_DNA"/>
</dbReference>
<evidence type="ECO:0000313" key="2">
    <source>
        <dbReference type="EMBL" id="MFC0393621.1"/>
    </source>
</evidence>
<evidence type="ECO:0008006" key="4">
    <source>
        <dbReference type="Google" id="ProtNLM"/>
    </source>
</evidence>
<evidence type="ECO:0000313" key="3">
    <source>
        <dbReference type="Proteomes" id="UP001589818"/>
    </source>
</evidence>
<keyword evidence="1" id="KW-0233">DNA recombination</keyword>
<comment type="caution">
    <text evidence="2">The sequence shown here is derived from an EMBL/GenBank/DDBJ whole genome shotgun (WGS) entry which is preliminary data.</text>
</comment>